<protein>
    <recommendedName>
        <fullName evidence="1">AMMECR1 domain-containing protein</fullName>
    </recommendedName>
</protein>
<dbReference type="Gene3D" id="3.30.1490.150">
    <property type="entry name" value="Hypothetical protein ph0010, domain 2"/>
    <property type="match status" value="1"/>
</dbReference>
<dbReference type="PANTHER" id="PTHR13016:SF0">
    <property type="entry name" value="AMME SYNDROME CANDIDATE GENE 1 PROTEIN"/>
    <property type="match status" value="1"/>
</dbReference>
<dbReference type="Proteomes" id="UP000192906">
    <property type="component" value="Unassembled WGS sequence"/>
</dbReference>
<organism evidence="2 3">
    <name type="scientific">Desulfovibrio gilichinskyi</name>
    <dbReference type="NCBI Taxonomy" id="1519643"/>
    <lineage>
        <taxon>Bacteria</taxon>
        <taxon>Pseudomonadati</taxon>
        <taxon>Thermodesulfobacteriota</taxon>
        <taxon>Desulfovibrionia</taxon>
        <taxon>Desulfovibrionales</taxon>
        <taxon>Desulfovibrionaceae</taxon>
        <taxon>Desulfovibrio</taxon>
    </lineage>
</organism>
<dbReference type="PROSITE" id="PS51112">
    <property type="entry name" value="AMMECR1"/>
    <property type="match status" value="1"/>
</dbReference>
<dbReference type="OrthoDB" id="9782820at2"/>
<evidence type="ECO:0000313" key="2">
    <source>
        <dbReference type="EMBL" id="SMF27716.1"/>
    </source>
</evidence>
<keyword evidence="3" id="KW-1185">Reference proteome</keyword>
<dbReference type="Gene3D" id="3.30.700.20">
    <property type="entry name" value="Hypothetical protein ph0010, domain 1"/>
    <property type="match status" value="1"/>
</dbReference>
<gene>
    <name evidence="2" type="ORF">SAMN06295933_2663</name>
</gene>
<accession>A0A1X7E5F8</accession>
<dbReference type="STRING" id="1519643.SAMN06295933_2663"/>
<dbReference type="NCBIfam" id="TIGR04335">
    <property type="entry name" value="AmmeMemoSam_A"/>
    <property type="match status" value="1"/>
</dbReference>
<dbReference type="AlphaFoldDB" id="A0A1X7E5F8"/>
<dbReference type="InterPro" id="IPR036071">
    <property type="entry name" value="AMMECR1_dom_sf"/>
</dbReference>
<dbReference type="Pfam" id="PF01871">
    <property type="entry name" value="AMMECR1"/>
    <property type="match status" value="1"/>
</dbReference>
<reference evidence="3" key="1">
    <citation type="submission" date="2017-04" db="EMBL/GenBank/DDBJ databases">
        <authorList>
            <person name="Varghese N."/>
            <person name="Submissions S."/>
        </authorList>
    </citation>
    <scope>NUCLEOTIDE SEQUENCE [LARGE SCALE GENOMIC DNA]</scope>
    <source>
        <strain evidence="3">K3S</strain>
    </source>
</reference>
<dbReference type="EMBL" id="FWZU01000004">
    <property type="protein sequence ID" value="SMF27716.1"/>
    <property type="molecule type" value="Genomic_DNA"/>
</dbReference>
<proteinExistence type="predicted"/>
<feature type="domain" description="AMMECR1" evidence="1">
    <location>
        <begin position="12"/>
        <end position="185"/>
    </location>
</feature>
<dbReference type="InterPro" id="IPR023473">
    <property type="entry name" value="AMMECR1"/>
</dbReference>
<evidence type="ECO:0000259" key="1">
    <source>
        <dbReference type="PROSITE" id="PS51112"/>
    </source>
</evidence>
<sequence length="185" mass="21035">MTENFSFSLTDEEKEYLKKIVKLSIVSNLRGDKEHEIPDPPTGHLKENLGAFVTLKLGGDLRGCIGNVQGTGPLYQTIWAMARAAAFEDPRFPELTLSEYEELDYEISILSPISICPDIEQIEIGKHGLIMQRGRNSGLLLPQVATEWKWNRHQFLAHTCQKAGMEPRAWQDEATNIFWFEAIVF</sequence>
<dbReference type="PANTHER" id="PTHR13016">
    <property type="entry name" value="AMMECR1 HOMOLOG"/>
    <property type="match status" value="1"/>
</dbReference>
<dbReference type="NCBIfam" id="TIGR00296">
    <property type="entry name" value="TIGR00296 family protein"/>
    <property type="match status" value="1"/>
</dbReference>
<name>A0A1X7E5F8_9BACT</name>
<dbReference type="InterPro" id="IPR002733">
    <property type="entry name" value="AMMECR1_domain"/>
</dbReference>
<dbReference type="InterPro" id="IPR027623">
    <property type="entry name" value="AmmeMemoSam_A"/>
</dbReference>
<dbReference type="SUPFAM" id="SSF143447">
    <property type="entry name" value="AMMECR1-like"/>
    <property type="match status" value="1"/>
</dbReference>
<evidence type="ECO:0000313" key="3">
    <source>
        <dbReference type="Proteomes" id="UP000192906"/>
    </source>
</evidence>
<dbReference type="InterPro" id="IPR027485">
    <property type="entry name" value="AMMECR1_N"/>
</dbReference>
<dbReference type="RefSeq" id="WP_085103003.1">
    <property type="nucleotide sequence ID" value="NZ_FWZU01000004.1"/>
</dbReference>